<dbReference type="Proteomes" id="UP000425960">
    <property type="component" value="Chromosome"/>
</dbReference>
<proteinExistence type="predicted"/>
<gene>
    <name evidence="1" type="ORF">DSCO28_63010</name>
</gene>
<dbReference type="AlphaFoldDB" id="A0A5K7ZZL9"/>
<dbReference type="Pfam" id="PF09719">
    <property type="entry name" value="C_GCAxxG_C_C"/>
    <property type="match status" value="1"/>
</dbReference>
<reference evidence="1 2" key="1">
    <citation type="submission" date="2019-11" db="EMBL/GenBank/DDBJ databases">
        <title>Comparative genomics of hydrocarbon-degrading Desulfosarcina strains.</title>
        <authorList>
            <person name="Watanabe M."/>
            <person name="Kojima H."/>
            <person name="Fukui M."/>
        </authorList>
    </citation>
    <scope>NUCLEOTIDE SEQUENCE [LARGE SCALE GENOMIC DNA]</scope>
    <source>
        <strain evidence="1 2">28bB2T</strain>
    </source>
</reference>
<dbReference type="InterPro" id="IPR010181">
    <property type="entry name" value="CGCAxxGCC_motif"/>
</dbReference>
<dbReference type="KEGG" id="dov:DSCO28_63010"/>
<organism evidence="1 2">
    <name type="scientific">Desulfosarcina ovata subsp. sediminis</name>
    <dbReference type="NCBI Taxonomy" id="885957"/>
    <lineage>
        <taxon>Bacteria</taxon>
        <taxon>Pseudomonadati</taxon>
        <taxon>Thermodesulfobacteriota</taxon>
        <taxon>Desulfobacteria</taxon>
        <taxon>Desulfobacterales</taxon>
        <taxon>Desulfosarcinaceae</taxon>
        <taxon>Desulfosarcina</taxon>
    </lineage>
</organism>
<evidence type="ECO:0000313" key="1">
    <source>
        <dbReference type="EMBL" id="BBO85735.1"/>
    </source>
</evidence>
<dbReference type="EMBL" id="AP021876">
    <property type="protein sequence ID" value="BBO85735.1"/>
    <property type="molecule type" value="Genomic_DNA"/>
</dbReference>
<dbReference type="RefSeq" id="WP_155313482.1">
    <property type="nucleotide sequence ID" value="NZ_AP021876.1"/>
</dbReference>
<accession>A0A5K7ZZL9</accession>
<protein>
    <submittedName>
        <fullName evidence="1">Redox protein</fullName>
    </submittedName>
</protein>
<sequence>MDDTLMQMLRYAAKGYACSQIMALLTLDRCKASNPGFVRAMAGLAYGCGNGAATCGLLTGACCVIGYFAGKGTDDEAGSEELMLMLETMNDWFQGQIGERHGGITCQAIVGEAGPEASRSICGGILAETYAQTVKILTDHDIHPQ</sequence>
<dbReference type="NCBIfam" id="NF045669">
    <property type="entry name" value="DVU1555_fam_CGA"/>
    <property type="match status" value="1"/>
</dbReference>
<name>A0A5K7ZZL9_9BACT</name>
<evidence type="ECO:0000313" key="2">
    <source>
        <dbReference type="Proteomes" id="UP000425960"/>
    </source>
</evidence>